<keyword evidence="3" id="KW-1185">Reference proteome</keyword>
<evidence type="ECO:0000256" key="1">
    <source>
        <dbReference type="SAM" id="MobiDB-lite"/>
    </source>
</evidence>
<reference evidence="2 3" key="1">
    <citation type="submission" date="2014-11" db="EMBL/GenBank/DDBJ databases">
        <title>Genome sequence of Pseudomonas tuomuerensis JCM 14085.</title>
        <authorList>
            <person name="Shin S.-K."/>
            <person name="Yi H."/>
        </authorList>
    </citation>
    <scope>NUCLEOTIDE SEQUENCE [LARGE SCALE GENOMIC DNA]</scope>
    <source>
        <strain evidence="2 3">JCM 14085</strain>
    </source>
</reference>
<evidence type="ECO:0000313" key="3">
    <source>
        <dbReference type="Proteomes" id="UP000030980"/>
    </source>
</evidence>
<dbReference type="GO" id="GO:0042597">
    <property type="term" value="C:periplasmic space"/>
    <property type="evidence" value="ECO:0007669"/>
    <property type="project" value="InterPro"/>
</dbReference>
<proteinExistence type="predicted"/>
<protein>
    <recommendedName>
        <fullName evidence="4">Maltose operon substrate-binding protein (MalM)</fullName>
    </recommendedName>
</protein>
<feature type="region of interest" description="Disordered" evidence="1">
    <location>
        <begin position="48"/>
        <end position="69"/>
    </location>
</feature>
<organism evidence="2 3">
    <name type="scientific">Pseudomonas flexibilis</name>
    <dbReference type="NCBI Taxonomy" id="706570"/>
    <lineage>
        <taxon>Bacteria</taxon>
        <taxon>Pseudomonadati</taxon>
        <taxon>Pseudomonadota</taxon>
        <taxon>Gammaproteobacteria</taxon>
        <taxon>Pseudomonadales</taxon>
        <taxon>Pseudomonadaceae</taxon>
        <taxon>Pseudomonas</taxon>
    </lineage>
</organism>
<comment type="caution">
    <text evidence="2">The sequence shown here is derived from an EMBL/GenBank/DDBJ whole genome shotgun (WGS) entry which is preliminary data.</text>
</comment>
<dbReference type="GO" id="GO:0008643">
    <property type="term" value="P:carbohydrate transport"/>
    <property type="evidence" value="ECO:0007669"/>
    <property type="project" value="InterPro"/>
</dbReference>
<dbReference type="Proteomes" id="UP000030980">
    <property type="component" value="Unassembled WGS sequence"/>
</dbReference>
<dbReference type="OrthoDB" id="9813383at2"/>
<evidence type="ECO:0000313" key="2">
    <source>
        <dbReference type="EMBL" id="KHO65915.1"/>
    </source>
</evidence>
<dbReference type="EMBL" id="JTAK01000002">
    <property type="protein sequence ID" value="KHO65915.1"/>
    <property type="molecule type" value="Genomic_DNA"/>
</dbReference>
<name>A0A0B3BTF0_9PSED</name>
<dbReference type="InterPro" id="IPR010794">
    <property type="entry name" value="MalM"/>
</dbReference>
<evidence type="ECO:0008006" key="4">
    <source>
        <dbReference type="Google" id="ProtNLM"/>
    </source>
</evidence>
<gene>
    <name evidence="2" type="ORF">PT85_07755</name>
</gene>
<dbReference type="AlphaFoldDB" id="A0A0B3BTF0"/>
<sequence>MRNWLPLLWVILALPVEAGQGRYLTWLDDQGRVHNTFIQAEGAAGGFWRSGPTPEANSRDGAGWANNAPGSNEAKRRYFTWVDASGALQSSFHVSATAPADTQVSGRDPLEGDYVDSEWLEGRNFQADDRAGAYFTWVDDQGRVRNSPVGQRGGPVGPAAAPVEYSEGRQVAFSRPSPLLPSLDGQPALAWQPQESAAGMTELHRELLERCCEQLAESDIIELSTEEPRYEEFNRFSPRLRLPHLDSRYVAIKLPRSAQRYGLRVRSFANRQLVYPSLLFLDESRRPTRLVSEAVSTLHPESWHRYAFLEGVVPVFGGRGERYVLLLTTEEDRARQTLDNRPYKRPLQSLELNEAGVQVHRHAEDGSFELTVLR</sequence>
<dbReference type="Pfam" id="PF07148">
    <property type="entry name" value="MalM"/>
    <property type="match status" value="1"/>
</dbReference>
<dbReference type="RefSeq" id="WP_039606335.1">
    <property type="nucleotide sequence ID" value="NZ_FMUP01000001.1"/>
</dbReference>
<accession>A0A0B3BTF0</accession>
<dbReference type="STRING" id="706570.PT85_07755"/>